<comment type="caution">
    <text evidence="6">The sequence shown here is derived from an EMBL/GenBank/DDBJ whole genome shotgun (WGS) entry which is preliminary data.</text>
</comment>
<dbReference type="GO" id="GO:0016887">
    <property type="term" value="F:ATP hydrolysis activity"/>
    <property type="evidence" value="ECO:0007669"/>
    <property type="project" value="InterPro"/>
</dbReference>
<dbReference type="InterPro" id="IPR027417">
    <property type="entry name" value="P-loop_NTPase"/>
</dbReference>
<dbReference type="Gene3D" id="3.40.50.300">
    <property type="entry name" value="P-loop containing nucleotide triphosphate hydrolases"/>
    <property type="match status" value="1"/>
</dbReference>
<dbReference type="SMART" id="SM00382">
    <property type="entry name" value="AAA"/>
    <property type="match status" value="1"/>
</dbReference>
<evidence type="ECO:0000256" key="3">
    <source>
        <dbReference type="ARBA" id="ARBA00022741"/>
    </source>
</evidence>
<dbReference type="InterPro" id="IPR050683">
    <property type="entry name" value="Bact_Polysacc_Export_ATP-bd"/>
</dbReference>
<dbReference type="InterPro" id="IPR003593">
    <property type="entry name" value="AAA+_ATPase"/>
</dbReference>
<organism evidence="6">
    <name type="scientific">Desulfofervidus auxilii</name>
    <dbReference type="NCBI Taxonomy" id="1621989"/>
    <lineage>
        <taxon>Bacteria</taxon>
        <taxon>Pseudomonadati</taxon>
        <taxon>Thermodesulfobacteriota</taxon>
        <taxon>Candidatus Desulfofervidia</taxon>
        <taxon>Candidatus Desulfofervidales</taxon>
        <taxon>Candidatus Desulfofervidaceae</taxon>
        <taxon>Candidatus Desulfofervidus</taxon>
    </lineage>
</organism>
<dbReference type="AlphaFoldDB" id="A0A7C0Y9L2"/>
<proteinExistence type="inferred from homology"/>
<sequence length="230" mass="26548">MIIFKDVWKKYYRHHVFHRSLREDIVNFFKRKQKQELKKNEFWALKGISFEIKKGECVGLYGPNGAGKSTILKLIAKVTYPTKGIVNVNGRVAPLIEIGAGFHLDLTGRENIYINGAILGMHINEIKRKIPQIVEFSELEEFIDMPVKKYSSGMYLRLGFSIAIHSEADIFLIDEILAVGDEAFQEKCLEKIKNLKKQGKTMLFVTHNRELMEKIADRTIFMEKGKVVKK</sequence>
<keyword evidence="3" id="KW-0547">Nucleotide-binding</keyword>
<dbReference type="CDD" id="cd03220">
    <property type="entry name" value="ABC_KpsT_Wzt"/>
    <property type="match status" value="1"/>
</dbReference>
<dbReference type="Pfam" id="PF00005">
    <property type="entry name" value="ABC_tran"/>
    <property type="match status" value="1"/>
</dbReference>
<dbReference type="EMBL" id="DRBS01000218">
    <property type="protein sequence ID" value="HDD44331.1"/>
    <property type="molecule type" value="Genomic_DNA"/>
</dbReference>
<comment type="similarity">
    <text evidence="1">Belongs to the ABC transporter superfamily.</text>
</comment>
<dbReference type="GO" id="GO:0005524">
    <property type="term" value="F:ATP binding"/>
    <property type="evidence" value="ECO:0007669"/>
    <property type="project" value="UniProtKB-KW"/>
</dbReference>
<evidence type="ECO:0000256" key="1">
    <source>
        <dbReference type="ARBA" id="ARBA00005417"/>
    </source>
</evidence>
<reference evidence="6" key="1">
    <citation type="journal article" date="2020" name="mSystems">
        <title>Genome- and Community-Level Interaction Insights into Carbon Utilization and Element Cycling Functions of Hydrothermarchaeota in Hydrothermal Sediment.</title>
        <authorList>
            <person name="Zhou Z."/>
            <person name="Liu Y."/>
            <person name="Xu W."/>
            <person name="Pan J."/>
            <person name="Luo Z.H."/>
            <person name="Li M."/>
        </authorList>
    </citation>
    <scope>NUCLEOTIDE SEQUENCE [LARGE SCALE GENOMIC DNA]</scope>
    <source>
        <strain evidence="6">HyVt-233</strain>
    </source>
</reference>
<dbReference type="PROSITE" id="PS50893">
    <property type="entry name" value="ABC_TRANSPORTER_2"/>
    <property type="match status" value="1"/>
</dbReference>
<dbReference type="GO" id="GO:0140359">
    <property type="term" value="F:ABC-type transporter activity"/>
    <property type="evidence" value="ECO:0007669"/>
    <property type="project" value="InterPro"/>
</dbReference>
<evidence type="ECO:0000313" key="6">
    <source>
        <dbReference type="EMBL" id="HDD44331.1"/>
    </source>
</evidence>
<protein>
    <submittedName>
        <fullName evidence="6">ABC transporter ATP-binding protein</fullName>
    </submittedName>
</protein>
<evidence type="ECO:0000256" key="2">
    <source>
        <dbReference type="ARBA" id="ARBA00022448"/>
    </source>
</evidence>
<dbReference type="InterPro" id="IPR003439">
    <property type="entry name" value="ABC_transporter-like_ATP-bd"/>
</dbReference>
<dbReference type="PANTHER" id="PTHR46743">
    <property type="entry name" value="TEICHOIC ACIDS EXPORT ATP-BINDING PROTEIN TAGH"/>
    <property type="match status" value="1"/>
</dbReference>
<dbReference type="GO" id="GO:0016020">
    <property type="term" value="C:membrane"/>
    <property type="evidence" value="ECO:0007669"/>
    <property type="project" value="InterPro"/>
</dbReference>
<gene>
    <name evidence="6" type="ORF">ENG63_05675</name>
</gene>
<accession>A0A7C0Y9L2</accession>
<dbReference type="InterPro" id="IPR015860">
    <property type="entry name" value="ABC_transpr_TagH-like"/>
</dbReference>
<dbReference type="Proteomes" id="UP000886289">
    <property type="component" value="Unassembled WGS sequence"/>
</dbReference>
<dbReference type="SUPFAM" id="SSF52540">
    <property type="entry name" value="P-loop containing nucleoside triphosphate hydrolases"/>
    <property type="match status" value="1"/>
</dbReference>
<name>A0A7C0Y9L2_DESA2</name>
<keyword evidence="4 6" id="KW-0067">ATP-binding</keyword>
<dbReference type="PANTHER" id="PTHR46743:SF2">
    <property type="entry name" value="TEICHOIC ACIDS EXPORT ATP-BINDING PROTEIN TAGH"/>
    <property type="match status" value="1"/>
</dbReference>
<evidence type="ECO:0000256" key="4">
    <source>
        <dbReference type="ARBA" id="ARBA00022840"/>
    </source>
</evidence>
<feature type="domain" description="ABC transporter" evidence="5">
    <location>
        <begin position="21"/>
        <end position="230"/>
    </location>
</feature>
<keyword evidence="2" id="KW-0813">Transport</keyword>
<evidence type="ECO:0000259" key="5">
    <source>
        <dbReference type="PROSITE" id="PS50893"/>
    </source>
</evidence>